<accession>A0A1P8U6I8</accession>
<evidence type="ECO:0000256" key="1">
    <source>
        <dbReference type="SAM" id="MobiDB-lite"/>
    </source>
</evidence>
<evidence type="ECO:0000313" key="2">
    <source>
        <dbReference type="EMBL" id="APZ33719.1"/>
    </source>
</evidence>
<reference evidence="2 3" key="1">
    <citation type="submission" date="2016-12" db="EMBL/GenBank/DDBJ databases">
        <title>Complete genome sequence of Microbacterium aurum KACC 15219.</title>
        <authorList>
            <person name="Jung Y."/>
            <person name="Shin J.-H."/>
            <person name="Lee Y.-J."/>
            <person name="Yi H."/>
            <person name="Bahn Y.-S."/>
            <person name="Kim J.F."/>
            <person name="Lee D.-W."/>
        </authorList>
    </citation>
    <scope>NUCLEOTIDE SEQUENCE [LARGE SCALE GENOMIC DNA]</scope>
    <source>
        <strain evidence="2 3">KACC 15219</strain>
    </source>
</reference>
<dbReference type="AlphaFoldDB" id="A0A1P8U6I8"/>
<dbReference type="KEGG" id="maur:BOH66_05150"/>
<dbReference type="Proteomes" id="UP000187185">
    <property type="component" value="Chromosome"/>
</dbReference>
<protein>
    <submittedName>
        <fullName evidence="2">Uncharacterized protein</fullName>
    </submittedName>
</protein>
<proteinExistence type="predicted"/>
<gene>
    <name evidence="2" type="ORF">BOH66_05150</name>
</gene>
<evidence type="ECO:0000313" key="3">
    <source>
        <dbReference type="Proteomes" id="UP000187185"/>
    </source>
</evidence>
<sequence>MGPHPTPSGLTVELRVPRPTLGELEPDPSADSSRLDRAGAKPGISIVVDPMPAGASWQTTFELPEDAAEQEPSKPGLTVVPTAALVFTEVVAGDARDTALYSSAPVTASGSSLSDFASEQKA</sequence>
<organism evidence="2 3">
    <name type="scientific">Microbacterium aurum</name>
    <dbReference type="NCBI Taxonomy" id="36805"/>
    <lineage>
        <taxon>Bacteria</taxon>
        <taxon>Bacillati</taxon>
        <taxon>Actinomycetota</taxon>
        <taxon>Actinomycetes</taxon>
        <taxon>Micrococcales</taxon>
        <taxon>Microbacteriaceae</taxon>
        <taxon>Microbacterium</taxon>
    </lineage>
</organism>
<keyword evidence="3" id="KW-1185">Reference proteome</keyword>
<feature type="region of interest" description="Disordered" evidence="1">
    <location>
        <begin position="1"/>
        <end position="38"/>
    </location>
</feature>
<dbReference type="STRING" id="36805.BOH66_05150"/>
<dbReference type="EMBL" id="CP018762">
    <property type="protein sequence ID" value="APZ33719.1"/>
    <property type="molecule type" value="Genomic_DNA"/>
</dbReference>
<name>A0A1P8U6I8_9MICO</name>